<evidence type="ECO:0000313" key="8">
    <source>
        <dbReference type="Proteomes" id="UP001262410"/>
    </source>
</evidence>
<organism evidence="7 8">
    <name type="scientific">Inquilinus ginsengisoli</name>
    <dbReference type="NCBI Taxonomy" id="363840"/>
    <lineage>
        <taxon>Bacteria</taxon>
        <taxon>Pseudomonadati</taxon>
        <taxon>Pseudomonadota</taxon>
        <taxon>Alphaproteobacteria</taxon>
        <taxon>Rhodospirillales</taxon>
        <taxon>Rhodospirillaceae</taxon>
        <taxon>Inquilinus</taxon>
    </lineage>
</organism>
<dbReference type="RefSeq" id="WP_309797205.1">
    <property type="nucleotide sequence ID" value="NZ_JAVDPW010000007.1"/>
</dbReference>
<dbReference type="InterPro" id="IPR020846">
    <property type="entry name" value="MFS_dom"/>
</dbReference>
<dbReference type="EMBL" id="JAVDPW010000007">
    <property type="protein sequence ID" value="MDR6291739.1"/>
    <property type="molecule type" value="Genomic_DNA"/>
</dbReference>
<feature type="transmembrane region" description="Helical" evidence="5">
    <location>
        <begin position="110"/>
        <end position="131"/>
    </location>
</feature>
<dbReference type="SUPFAM" id="SSF103473">
    <property type="entry name" value="MFS general substrate transporter"/>
    <property type="match status" value="1"/>
</dbReference>
<feature type="transmembrane region" description="Helical" evidence="5">
    <location>
        <begin position="230"/>
        <end position="249"/>
    </location>
</feature>
<feature type="transmembrane region" description="Helical" evidence="5">
    <location>
        <begin position="205"/>
        <end position="224"/>
    </location>
</feature>
<gene>
    <name evidence="7" type="ORF">E9232_004273</name>
</gene>
<evidence type="ECO:0000256" key="3">
    <source>
        <dbReference type="ARBA" id="ARBA00022989"/>
    </source>
</evidence>
<protein>
    <submittedName>
        <fullName evidence="7">MFS family permease</fullName>
    </submittedName>
</protein>
<feature type="transmembrane region" description="Helical" evidence="5">
    <location>
        <begin position="85"/>
        <end position="104"/>
    </location>
</feature>
<comment type="subcellular location">
    <subcellularLocation>
        <location evidence="1">Membrane</location>
        <topology evidence="1">Multi-pass membrane protein</topology>
    </subcellularLocation>
</comment>
<feature type="transmembrane region" description="Helical" evidence="5">
    <location>
        <begin position="54"/>
        <end position="73"/>
    </location>
</feature>
<feature type="transmembrane region" description="Helical" evidence="5">
    <location>
        <begin position="335"/>
        <end position="354"/>
    </location>
</feature>
<dbReference type="PANTHER" id="PTHR23501">
    <property type="entry name" value="MAJOR FACILITATOR SUPERFAMILY"/>
    <property type="match status" value="1"/>
</dbReference>
<evidence type="ECO:0000256" key="2">
    <source>
        <dbReference type="ARBA" id="ARBA00022692"/>
    </source>
</evidence>
<keyword evidence="2 5" id="KW-0812">Transmembrane</keyword>
<dbReference type="InterPro" id="IPR011701">
    <property type="entry name" value="MFS"/>
</dbReference>
<feature type="transmembrane region" description="Helical" evidence="5">
    <location>
        <begin position="143"/>
        <end position="165"/>
    </location>
</feature>
<evidence type="ECO:0000259" key="6">
    <source>
        <dbReference type="PROSITE" id="PS50850"/>
    </source>
</evidence>
<evidence type="ECO:0000256" key="5">
    <source>
        <dbReference type="SAM" id="Phobius"/>
    </source>
</evidence>
<feature type="transmembrane region" description="Helical" evidence="5">
    <location>
        <begin position="269"/>
        <end position="292"/>
    </location>
</feature>
<accession>A0ABU1JVZ7</accession>
<dbReference type="PRINTS" id="PR01036">
    <property type="entry name" value="TCRTETB"/>
</dbReference>
<keyword evidence="4 5" id="KW-0472">Membrane</keyword>
<keyword evidence="3 5" id="KW-1133">Transmembrane helix</keyword>
<dbReference type="InterPro" id="IPR036259">
    <property type="entry name" value="MFS_trans_sf"/>
</dbReference>
<feature type="transmembrane region" description="Helical" evidence="5">
    <location>
        <begin position="360"/>
        <end position="380"/>
    </location>
</feature>
<comment type="caution">
    <text evidence="7">The sequence shown here is derived from an EMBL/GenBank/DDBJ whole genome shotgun (WGS) entry which is preliminary data.</text>
</comment>
<dbReference type="PANTHER" id="PTHR23501:SF154">
    <property type="entry name" value="MULTIDRUG-EFFLUX TRANSPORTER RV1634-RELATED"/>
    <property type="match status" value="1"/>
</dbReference>
<keyword evidence="8" id="KW-1185">Reference proteome</keyword>
<dbReference type="Gene3D" id="1.20.1250.20">
    <property type="entry name" value="MFS general substrate transporter like domains"/>
    <property type="match status" value="1"/>
</dbReference>
<evidence type="ECO:0000256" key="4">
    <source>
        <dbReference type="ARBA" id="ARBA00023136"/>
    </source>
</evidence>
<reference evidence="7 8" key="1">
    <citation type="submission" date="2023-07" db="EMBL/GenBank/DDBJ databases">
        <title>Sorghum-associated microbial communities from plants grown in Nebraska, USA.</title>
        <authorList>
            <person name="Schachtman D."/>
        </authorList>
    </citation>
    <scope>NUCLEOTIDE SEQUENCE [LARGE SCALE GENOMIC DNA]</scope>
    <source>
        <strain evidence="7 8">584</strain>
    </source>
</reference>
<name>A0ABU1JVZ7_9PROT</name>
<feature type="transmembrane region" description="Helical" evidence="5">
    <location>
        <begin position="171"/>
        <end position="193"/>
    </location>
</feature>
<feature type="domain" description="Major facilitator superfamily (MFS) profile" evidence="6">
    <location>
        <begin position="20"/>
        <end position="463"/>
    </location>
</feature>
<proteinExistence type="predicted"/>
<evidence type="ECO:0000256" key="1">
    <source>
        <dbReference type="ARBA" id="ARBA00004141"/>
    </source>
</evidence>
<feature type="transmembrane region" description="Helical" evidence="5">
    <location>
        <begin position="439"/>
        <end position="458"/>
    </location>
</feature>
<feature type="transmembrane region" description="Helical" evidence="5">
    <location>
        <begin position="400"/>
        <end position="419"/>
    </location>
</feature>
<feature type="transmembrane region" description="Helical" evidence="5">
    <location>
        <begin position="21"/>
        <end position="42"/>
    </location>
</feature>
<evidence type="ECO:0000313" key="7">
    <source>
        <dbReference type="EMBL" id="MDR6291739.1"/>
    </source>
</evidence>
<dbReference type="Proteomes" id="UP001262410">
    <property type="component" value="Unassembled WGS sequence"/>
</dbReference>
<sequence length="463" mass="47493">MEETIGGRWGELFTRRYGAAVATLCLGVALYALNGFLVSTSLPTAVTELGGVDLISWAFTVYLVAAIVGGAAAAMIKHRIGTRPALMASAAAFLVGTLVAGLAGSMPMVLVGRLFQGAGEGVIAAICYALIPELFPSRLLPKVFGAEAIVWAAAAFGGPLLSGVLTETVSWRAAFLINVPLILIFVALVAVVVPPDRGERKRVAVPFLRLSGCAVGIMLVSVAGIVPHSWQAALCVAAAMAVLAGVVLLDRRSGDRLFPSDAFTFRSTVGAGLWVVLLMPLAQAATSVYLNITIQHLWGYGPTMAGYVSALMALSWSGSAILVANVARPAVQARLIRVGPFLLAVGLLGVMVALVSGQPWLLMLCQILIGTGFGLSWAFLSQAVMEAARPGERDAASGLLPTLQSGGYAIGAAVSGLVANEAGMAGAGGAAEIIHAAAWVFGVAAVLGTLGFLASFGVRRGGR</sequence>
<dbReference type="PROSITE" id="PS50850">
    <property type="entry name" value="MFS"/>
    <property type="match status" value="1"/>
</dbReference>
<dbReference type="Pfam" id="PF07690">
    <property type="entry name" value="MFS_1"/>
    <property type="match status" value="2"/>
</dbReference>
<feature type="transmembrane region" description="Helical" evidence="5">
    <location>
        <begin position="304"/>
        <end position="323"/>
    </location>
</feature>